<feature type="transmembrane region" description="Helical" evidence="1">
    <location>
        <begin position="536"/>
        <end position="553"/>
    </location>
</feature>
<dbReference type="RefSeq" id="WP_078349266.1">
    <property type="nucleotide sequence ID" value="NZ_MBTF01000023.1"/>
</dbReference>
<dbReference type="Pfam" id="PF09586">
    <property type="entry name" value="YfhO"/>
    <property type="match status" value="1"/>
</dbReference>
<feature type="transmembrane region" description="Helical" evidence="1">
    <location>
        <begin position="373"/>
        <end position="393"/>
    </location>
</feature>
<dbReference type="Proteomes" id="UP000189739">
    <property type="component" value="Unassembled WGS sequence"/>
</dbReference>
<keyword evidence="3" id="KW-1185">Reference proteome</keyword>
<feature type="transmembrane region" description="Helical" evidence="1">
    <location>
        <begin position="347"/>
        <end position="366"/>
    </location>
</feature>
<feature type="transmembrane region" description="Helical" evidence="1">
    <location>
        <begin position="12"/>
        <end position="28"/>
    </location>
</feature>
<dbReference type="PANTHER" id="PTHR38454">
    <property type="entry name" value="INTEGRAL MEMBRANE PROTEIN-RELATED"/>
    <property type="match status" value="1"/>
</dbReference>
<feature type="transmembrane region" description="Helical" evidence="1">
    <location>
        <begin position="191"/>
        <end position="211"/>
    </location>
</feature>
<dbReference type="AlphaFoldDB" id="A0A1S9PDD3"/>
<feature type="transmembrane region" description="Helical" evidence="1">
    <location>
        <begin position="413"/>
        <end position="433"/>
    </location>
</feature>
<evidence type="ECO:0000313" key="2">
    <source>
        <dbReference type="EMBL" id="OOQ58568.1"/>
    </source>
</evidence>
<feature type="transmembrane region" description="Helical" evidence="1">
    <location>
        <begin position="511"/>
        <end position="529"/>
    </location>
</feature>
<protein>
    <recommendedName>
        <fullName evidence="4">Bacterial membrane protein YfhO</fullName>
    </recommendedName>
</protein>
<comment type="caution">
    <text evidence="2">The sequence shown here is derived from an EMBL/GenBank/DDBJ whole genome shotgun (WGS) entry which is preliminary data.</text>
</comment>
<dbReference type="InterPro" id="IPR018580">
    <property type="entry name" value="Uncharacterised_YfhO"/>
</dbReference>
<dbReference type="EMBL" id="MBTF01000023">
    <property type="protein sequence ID" value="OOQ58568.1"/>
    <property type="molecule type" value="Genomic_DNA"/>
</dbReference>
<keyword evidence="1" id="KW-1133">Transmembrane helix</keyword>
<dbReference type="OrthoDB" id="9772884at2"/>
<gene>
    <name evidence="2" type="ORF">BC343_07835</name>
</gene>
<accession>A0A1S9PDD3</accession>
<reference evidence="2 3" key="1">
    <citation type="submission" date="2016-07" db="EMBL/GenBank/DDBJ databases">
        <title>Genomic analysis of zinc-resistant bacterium Mucilaginibacter pedocola TBZ30.</title>
        <authorList>
            <person name="Huang J."/>
            <person name="Tang J."/>
        </authorList>
    </citation>
    <scope>NUCLEOTIDE SEQUENCE [LARGE SCALE GENOMIC DNA]</scope>
    <source>
        <strain evidence="2 3">TBZ30</strain>
    </source>
</reference>
<keyword evidence="1" id="KW-0472">Membrane</keyword>
<feature type="transmembrane region" description="Helical" evidence="1">
    <location>
        <begin position="445"/>
        <end position="469"/>
    </location>
</feature>
<feature type="transmembrane region" description="Helical" evidence="1">
    <location>
        <begin position="122"/>
        <end position="142"/>
    </location>
</feature>
<dbReference type="STRING" id="1792845.BC343_07835"/>
<sequence>MNNWFKRNGIHLAVIGIFLAICFFYLTPSFQGKTLGQSDVIGAQSTQKEVNDYRARDTTILWTNQIFGGMPTFQIWAPYPDNITTHVVDIIKTTFPNPVDTLLLLLVGSYFLFIVLKMNPWLAAAGAVAFAFSSYNIILLVAGHSNQAFAIAFFAPILASIILTLRGNYLTGGALTAFFLAMEIRSNHIQMTYYLLLSILILMGIEIFHAIKGKKLQSFLKALGFLAGATVLAIAVNASILWSTYDYGTETIRGKSNLKASAKEPSAGLDKDYAYQWSQGVGESLTFLVPNAYGGALPSSEPISADAATVKVFTDKGIPADQAQQYAQQITSQIIPMYWGTKPGTSGPFYFGAIICFLFVLGLIIVRSRLKWWLFGTVVLTLFLSFGRNLPFLSDIFFDYFPLYNKFRAVESILAVAGLCFPILACLAVQELIESTDKKALLKKLYIAGGITGGLTLILIVLPGIFLSFRTDNHTEMVNYLAQALKGDNAMANEVGKAVISDRTALERADAIRTFIFLLVGFGLLWAYLNNKIKAQLLSLILFVLVLVDMWQIDKRYLKESSFQEKVEAEQVVQPREVDNFIAKDKDPNFRVFDAGADLRSDTFNPFFHKSVGGYSAARLKRFEELYLNQFTKSINHDVLDMLNTKYIITTDQKNGSARLQNNETACGNAWFVKSVKYVKDADQEMQAISSFSPKDEAMVDQQYKALAEAKPLANDTSATIKLVKYTPDHLTYQSSSATNQVAVFSEIYYNKGWKMLIDGTEQPFFRADYLLRAANIPTGNHKIEFIFHPASYYTGEGISLASSILLVLLLAGAVFVELKKKTPEPQPEPVVAKTATKKTK</sequence>
<proteinExistence type="predicted"/>
<name>A0A1S9PDD3_9SPHI</name>
<evidence type="ECO:0000313" key="3">
    <source>
        <dbReference type="Proteomes" id="UP000189739"/>
    </source>
</evidence>
<feature type="transmembrane region" description="Helical" evidence="1">
    <location>
        <begin position="798"/>
        <end position="817"/>
    </location>
</feature>
<keyword evidence="1" id="KW-0812">Transmembrane</keyword>
<evidence type="ECO:0008006" key="4">
    <source>
        <dbReference type="Google" id="ProtNLM"/>
    </source>
</evidence>
<feature type="transmembrane region" description="Helical" evidence="1">
    <location>
        <begin position="223"/>
        <end position="245"/>
    </location>
</feature>
<feature type="transmembrane region" description="Helical" evidence="1">
    <location>
        <begin position="99"/>
        <end position="116"/>
    </location>
</feature>
<evidence type="ECO:0000256" key="1">
    <source>
        <dbReference type="SAM" id="Phobius"/>
    </source>
</evidence>
<feature type="transmembrane region" description="Helical" evidence="1">
    <location>
        <begin position="149"/>
        <end position="171"/>
    </location>
</feature>
<dbReference type="PANTHER" id="PTHR38454:SF1">
    <property type="entry name" value="INTEGRAL MEMBRANE PROTEIN"/>
    <property type="match status" value="1"/>
</dbReference>
<organism evidence="2 3">
    <name type="scientific">Mucilaginibacter pedocola</name>
    <dbReference type="NCBI Taxonomy" id="1792845"/>
    <lineage>
        <taxon>Bacteria</taxon>
        <taxon>Pseudomonadati</taxon>
        <taxon>Bacteroidota</taxon>
        <taxon>Sphingobacteriia</taxon>
        <taxon>Sphingobacteriales</taxon>
        <taxon>Sphingobacteriaceae</taxon>
        <taxon>Mucilaginibacter</taxon>
    </lineage>
</organism>